<proteinExistence type="predicted"/>
<dbReference type="GO" id="GO:0009898">
    <property type="term" value="C:cytoplasmic side of plasma membrane"/>
    <property type="evidence" value="ECO:0007669"/>
    <property type="project" value="TreeGrafter"/>
</dbReference>
<keyword evidence="7" id="KW-0812">Transmembrane</keyword>
<feature type="domain" description="SH3" evidence="8">
    <location>
        <begin position="335"/>
        <end position="400"/>
    </location>
</feature>
<name>A0A9P3GQ69_9APHY</name>
<keyword evidence="7" id="KW-0472">Membrane</keyword>
<dbReference type="PRINTS" id="PR00452">
    <property type="entry name" value="SH3DOMAIN"/>
</dbReference>
<dbReference type="CDD" id="cd00174">
    <property type="entry name" value="SH3"/>
    <property type="match status" value="1"/>
</dbReference>
<evidence type="ECO:0000256" key="5">
    <source>
        <dbReference type="PROSITE-ProRule" id="PRU00192"/>
    </source>
</evidence>
<keyword evidence="4" id="KW-0597">Phosphoprotein</keyword>
<evidence type="ECO:0000256" key="3">
    <source>
        <dbReference type="ARBA" id="ARBA00022490"/>
    </source>
</evidence>
<evidence type="ECO:0000256" key="2">
    <source>
        <dbReference type="ARBA" id="ARBA00022443"/>
    </source>
</evidence>
<feature type="transmembrane region" description="Helical" evidence="7">
    <location>
        <begin position="124"/>
        <end position="150"/>
    </location>
</feature>
<accession>A0A9P3GQ69</accession>
<evidence type="ECO:0000259" key="8">
    <source>
        <dbReference type="PROSITE" id="PS50002"/>
    </source>
</evidence>
<dbReference type="Gene3D" id="2.30.30.40">
    <property type="entry name" value="SH3 Domains"/>
    <property type="match status" value="1"/>
</dbReference>
<dbReference type="Pfam" id="PF00018">
    <property type="entry name" value="SH3_1"/>
    <property type="match status" value="1"/>
</dbReference>
<feature type="transmembrane region" description="Helical" evidence="7">
    <location>
        <begin position="78"/>
        <end position="103"/>
    </location>
</feature>
<protein>
    <recommendedName>
        <fullName evidence="8">SH3 domain-containing protein</fullName>
    </recommendedName>
</protein>
<comment type="subcellular location">
    <subcellularLocation>
        <location evidence="1">Cytoplasm</location>
    </subcellularLocation>
</comment>
<dbReference type="Pfam" id="PF20153">
    <property type="entry name" value="DUF6535"/>
    <property type="match status" value="1"/>
</dbReference>
<evidence type="ECO:0000256" key="6">
    <source>
        <dbReference type="SAM" id="MobiDB-lite"/>
    </source>
</evidence>
<sequence>MEEYRGDIDTLLAFAGLFSAILTALVVQFTTILASDACYETSFPLRTLNVHTSAFAAGYSNSASHSFLSIPPYKAPPWTIFVITLWLASLVCSLCTAFVAILVKHRLREDLQPTYASDRKIFQIAAALAWFLQASHGLFILGLGLFTAAIDEHSVRTTTMLVVSWTLAIFVVATDIGLLLFPLYPYKVTSLKPILETSRRVLSLLYVRLSRPPSCPTRLTLRSILPLYGEDPSRVPLLRQQPQQIVIQKQYGQQYAVHSEQLEQQPAHLTDVPSDDKSTARSHSSSNGQPLCESRVVQQCEPEAYRALGSMGAPPPQAAPQGLPPTGAWADGGRRILFYVTALYDYRAVIDEEFDFQSGDVIAVTATPEDGWWSGELLDEARKQPGRHIFPSNYVRMLPP</sequence>
<dbReference type="PROSITE" id="PS50002">
    <property type="entry name" value="SH3"/>
    <property type="match status" value="1"/>
</dbReference>
<evidence type="ECO:0000313" key="9">
    <source>
        <dbReference type="EMBL" id="GJE99068.1"/>
    </source>
</evidence>
<dbReference type="GO" id="GO:0007010">
    <property type="term" value="P:cytoskeleton organization"/>
    <property type="evidence" value="ECO:0007669"/>
    <property type="project" value="TreeGrafter"/>
</dbReference>
<gene>
    <name evidence="9" type="ORF">PsYK624_153090</name>
</gene>
<dbReference type="InterPro" id="IPR001452">
    <property type="entry name" value="SH3_domain"/>
</dbReference>
<dbReference type="Proteomes" id="UP000703269">
    <property type="component" value="Unassembled WGS sequence"/>
</dbReference>
<dbReference type="SMART" id="SM00326">
    <property type="entry name" value="SH3"/>
    <property type="match status" value="1"/>
</dbReference>
<dbReference type="GO" id="GO:0005543">
    <property type="term" value="F:phospholipid binding"/>
    <property type="evidence" value="ECO:0007669"/>
    <property type="project" value="TreeGrafter"/>
</dbReference>
<organism evidence="9 10">
    <name type="scientific">Phanerochaete sordida</name>
    <dbReference type="NCBI Taxonomy" id="48140"/>
    <lineage>
        <taxon>Eukaryota</taxon>
        <taxon>Fungi</taxon>
        <taxon>Dikarya</taxon>
        <taxon>Basidiomycota</taxon>
        <taxon>Agaricomycotina</taxon>
        <taxon>Agaricomycetes</taxon>
        <taxon>Polyporales</taxon>
        <taxon>Phanerochaetaceae</taxon>
        <taxon>Phanerochaete</taxon>
    </lineage>
</organism>
<evidence type="ECO:0000256" key="7">
    <source>
        <dbReference type="SAM" id="Phobius"/>
    </source>
</evidence>
<evidence type="ECO:0000256" key="4">
    <source>
        <dbReference type="ARBA" id="ARBA00022553"/>
    </source>
</evidence>
<feature type="transmembrane region" description="Helical" evidence="7">
    <location>
        <begin position="162"/>
        <end position="184"/>
    </location>
</feature>
<dbReference type="OrthoDB" id="19092at2759"/>
<dbReference type="AlphaFoldDB" id="A0A9P3GQ69"/>
<keyword evidence="2 5" id="KW-0728">SH3 domain</keyword>
<keyword evidence="3" id="KW-0963">Cytoplasm</keyword>
<dbReference type="InterPro" id="IPR036028">
    <property type="entry name" value="SH3-like_dom_sf"/>
</dbReference>
<dbReference type="PANTHER" id="PTHR23065:SF7">
    <property type="entry name" value="NOSTRIN, ISOFORM H"/>
    <property type="match status" value="1"/>
</dbReference>
<dbReference type="SUPFAM" id="SSF50044">
    <property type="entry name" value="SH3-domain"/>
    <property type="match status" value="1"/>
</dbReference>
<dbReference type="InterPro" id="IPR045338">
    <property type="entry name" value="DUF6535"/>
</dbReference>
<dbReference type="GO" id="GO:0120104">
    <property type="term" value="C:mitotic actomyosin contractile ring, proximal layer"/>
    <property type="evidence" value="ECO:0007669"/>
    <property type="project" value="TreeGrafter"/>
</dbReference>
<evidence type="ECO:0000256" key="1">
    <source>
        <dbReference type="ARBA" id="ARBA00004496"/>
    </source>
</evidence>
<feature type="region of interest" description="Disordered" evidence="6">
    <location>
        <begin position="263"/>
        <end position="294"/>
    </location>
</feature>
<evidence type="ECO:0000313" key="10">
    <source>
        <dbReference type="Proteomes" id="UP000703269"/>
    </source>
</evidence>
<comment type="caution">
    <text evidence="9">The sequence shown here is derived from an EMBL/GenBank/DDBJ whole genome shotgun (WGS) entry which is preliminary data.</text>
</comment>
<reference evidence="9 10" key="1">
    <citation type="submission" date="2021-08" db="EMBL/GenBank/DDBJ databases">
        <title>Draft Genome Sequence of Phanerochaete sordida strain YK-624.</title>
        <authorList>
            <person name="Mori T."/>
            <person name="Dohra H."/>
            <person name="Suzuki T."/>
            <person name="Kawagishi H."/>
            <person name="Hirai H."/>
        </authorList>
    </citation>
    <scope>NUCLEOTIDE SEQUENCE [LARGE SCALE GENOMIC DNA]</scope>
    <source>
        <strain evidence="9 10">YK-624</strain>
    </source>
</reference>
<keyword evidence="7" id="KW-1133">Transmembrane helix</keyword>
<keyword evidence="10" id="KW-1185">Reference proteome</keyword>
<feature type="transmembrane region" description="Helical" evidence="7">
    <location>
        <begin position="12"/>
        <end position="34"/>
    </location>
</feature>
<dbReference type="EMBL" id="BPQB01000100">
    <property type="protein sequence ID" value="GJE99068.1"/>
    <property type="molecule type" value="Genomic_DNA"/>
</dbReference>
<dbReference type="PANTHER" id="PTHR23065">
    <property type="entry name" value="PROLINE-SERINE-THREONINE PHOSPHATASE INTERACTING PROTEIN 1"/>
    <property type="match status" value="1"/>
</dbReference>